<dbReference type="RefSeq" id="WP_208325824.1">
    <property type="nucleotide sequence ID" value="NZ_FOWW01000002.1"/>
</dbReference>
<dbReference type="InterPro" id="IPR015813">
    <property type="entry name" value="Pyrv/PenolPyrv_kinase-like_dom"/>
</dbReference>
<dbReference type="AlphaFoldDB" id="A0A1I5PX17"/>
<feature type="binding site" evidence="5">
    <location>
        <position position="142"/>
    </location>
    <ligand>
        <name>Mg(2+)</name>
        <dbReference type="ChEBI" id="CHEBI:18420"/>
    </ligand>
</feature>
<keyword evidence="8" id="KW-0456">Lyase</keyword>
<keyword evidence="3 5" id="KW-0460">Magnesium</keyword>
<evidence type="ECO:0000256" key="6">
    <source>
        <dbReference type="SAM" id="MobiDB-lite"/>
    </source>
</evidence>
<dbReference type="SUPFAM" id="SSF51621">
    <property type="entry name" value="Phosphoenolpyruvate/pyruvate domain"/>
    <property type="match status" value="1"/>
</dbReference>
<feature type="binding site" evidence="4">
    <location>
        <position position="64"/>
    </location>
    <ligand>
        <name>substrate</name>
    </ligand>
</feature>
<dbReference type="InterPro" id="IPR011206">
    <property type="entry name" value="Citrate_lyase_beta/mcl1/mcl2"/>
</dbReference>
<evidence type="ECO:0000259" key="7">
    <source>
        <dbReference type="Pfam" id="PF03328"/>
    </source>
</evidence>
<dbReference type="GO" id="GO:0000287">
    <property type="term" value="F:magnesium ion binding"/>
    <property type="evidence" value="ECO:0007669"/>
    <property type="project" value="TreeGrafter"/>
</dbReference>
<dbReference type="GO" id="GO:0006107">
    <property type="term" value="P:oxaloacetate metabolic process"/>
    <property type="evidence" value="ECO:0007669"/>
    <property type="project" value="TreeGrafter"/>
</dbReference>
<dbReference type="STRING" id="587909.SAMN05421810_102427"/>
<dbReference type="PANTHER" id="PTHR32308">
    <property type="entry name" value="LYASE BETA SUBUNIT, PUTATIVE (AFU_ORTHOLOGUE AFUA_4G13030)-RELATED"/>
    <property type="match status" value="1"/>
</dbReference>
<evidence type="ECO:0000313" key="8">
    <source>
        <dbReference type="EMBL" id="SFP38477.1"/>
    </source>
</evidence>
<dbReference type="Gene3D" id="3.20.20.60">
    <property type="entry name" value="Phosphoenolpyruvate-binding domains"/>
    <property type="match status" value="1"/>
</dbReference>
<evidence type="ECO:0000256" key="3">
    <source>
        <dbReference type="ARBA" id="ARBA00022842"/>
    </source>
</evidence>
<dbReference type="InterPro" id="IPR005000">
    <property type="entry name" value="Aldolase/citrate-lyase_domain"/>
</dbReference>
<protein>
    <submittedName>
        <fullName evidence="8">Citrate lyase subunit beta / citryl-CoA lyase</fullName>
    </submittedName>
</protein>
<dbReference type="PANTHER" id="PTHR32308:SF0">
    <property type="entry name" value="HPCH_HPAI ALDOLASE_CITRATE LYASE DOMAIN-CONTAINING PROTEIN"/>
    <property type="match status" value="1"/>
</dbReference>
<keyword evidence="2 5" id="KW-0479">Metal-binding</keyword>
<gene>
    <name evidence="8" type="ORF">SAMN05421810_102427</name>
</gene>
<feature type="domain" description="HpcH/HpaI aldolase/citrate lyase" evidence="7">
    <location>
        <begin position="8"/>
        <end position="223"/>
    </location>
</feature>
<evidence type="ECO:0000256" key="2">
    <source>
        <dbReference type="ARBA" id="ARBA00022723"/>
    </source>
</evidence>
<evidence type="ECO:0000256" key="4">
    <source>
        <dbReference type="PIRSR" id="PIRSR015582-1"/>
    </source>
</evidence>
<comment type="cofactor">
    <cofactor evidence="1">
        <name>Mg(2+)</name>
        <dbReference type="ChEBI" id="CHEBI:18420"/>
    </cofactor>
</comment>
<feature type="compositionally biased region" description="Gly residues" evidence="6">
    <location>
        <begin position="298"/>
        <end position="307"/>
    </location>
</feature>
<evidence type="ECO:0000313" key="9">
    <source>
        <dbReference type="Proteomes" id="UP000198727"/>
    </source>
</evidence>
<dbReference type="Proteomes" id="UP000198727">
    <property type="component" value="Unassembled WGS sequence"/>
</dbReference>
<dbReference type="EMBL" id="FOWW01000002">
    <property type="protein sequence ID" value="SFP38477.1"/>
    <property type="molecule type" value="Genomic_DNA"/>
</dbReference>
<feature type="compositionally biased region" description="Basic and acidic residues" evidence="6">
    <location>
        <begin position="286"/>
        <end position="297"/>
    </location>
</feature>
<feature type="region of interest" description="Disordered" evidence="6">
    <location>
        <begin position="286"/>
        <end position="307"/>
    </location>
</feature>
<evidence type="ECO:0000256" key="5">
    <source>
        <dbReference type="PIRSR" id="PIRSR015582-2"/>
    </source>
</evidence>
<dbReference type="InterPro" id="IPR040442">
    <property type="entry name" value="Pyrv_kinase-like_dom_sf"/>
</dbReference>
<evidence type="ECO:0000256" key="1">
    <source>
        <dbReference type="ARBA" id="ARBA00001946"/>
    </source>
</evidence>
<dbReference type="PIRSF" id="PIRSF015582">
    <property type="entry name" value="Cit_lyase_B"/>
    <property type="match status" value="1"/>
</dbReference>
<reference evidence="9" key="1">
    <citation type="submission" date="2016-10" db="EMBL/GenBank/DDBJ databases">
        <authorList>
            <person name="Varghese N."/>
            <person name="Submissions S."/>
        </authorList>
    </citation>
    <scope>NUCLEOTIDE SEQUENCE [LARGE SCALE GENOMIC DNA]</scope>
    <source>
        <strain evidence="9">CGMCC 4.5579</strain>
    </source>
</reference>
<organism evidence="8 9">
    <name type="scientific">Amycolatopsis arida</name>
    <dbReference type="NCBI Taxonomy" id="587909"/>
    <lineage>
        <taxon>Bacteria</taxon>
        <taxon>Bacillati</taxon>
        <taxon>Actinomycetota</taxon>
        <taxon>Actinomycetes</taxon>
        <taxon>Pseudonocardiales</taxon>
        <taxon>Pseudonocardiaceae</taxon>
        <taxon>Amycolatopsis</taxon>
    </lineage>
</organism>
<proteinExistence type="predicted"/>
<dbReference type="GO" id="GO:0016829">
    <property type="term" value="F:lyase activity"/>
    <property type="evidence" value="ECO:0007669"/>
    <property type="project" value="UniProtKB-KW"/>
</dbReference>
<accession>A0A1I5PX17</accession>
<feature type="binding site" evidence="5">
    <location>
        <position position="117"/>
    </location>
    <ligand>
        <name>Mg(2+)</name>
        <dbReference type="ChEBI" id="CHEBI:18420"/>
    </ligand>
</feature>
<dbReference type="Pfam" id="PF03328">
    <property type="entry name" value="HpcH_HpaI"/>
    <property type="match status" value="1"/>
</dbReference>
<name>A0A1I5PX17_9PSEU</name>
<feature type="binding site" evidence="4">
    <location>
        <position position="117"/>
    </location>
    <ligand>
        <name>substrate</name>
    </ligand>
</feature>
<keyword evidence="9" id="KW-1185">Reference proteome</keyword>
<sequence length="307" mass="31835">MNPADSARSLLVVPGDRPERFAKAAASGADVVLCDLEDAVAPANRDAARAVVADWVARHPAAVRINAAPPERDADLAALAGANGLLAVVLPKAEDPAELRAVAARLPPTVSLHAMVETARGIRDVDALAEAGPRRLVFGTVDFGLDAGILPADAEERELLYARSRLVIASRAAGLAPPVDGVSERASELLNTVALDLDDSAAAGAAARRARHLGFGGKLCPHPRQVGPVNAAFRPTERELRWARRVLDAAAGAGAGGGGVRVDGELIDRPRLTLARRLLETHEEHAAALESRHDHDCGGVGEVGAPG</sequence>